<feature type="compositionally biased region" description="Low complexity" evidence="1">
    <location>
        <begin position="75"/>
        <end position="92"/>
    </location>
</feature>
<keyword evidence="2" id="KW-0472">Membrane</keyword>
<keyword evidence="3" id="KW-0969">Cilium</keyword>
<dbReference type="AlphaFoldDB" id="A0A7X0JIC7"/>
<keyword evidence="2" id="KW-0812">Transmembrane</keyword>
<name>A0A7X0JIC7_9HYPH</name>
<comment type="caution">
    <text evidence="3">The sequence shown here is derived from an EMBL/GenBank/DDBJ whole genome shotgun (WGS) entry which is preliminary data.</text>
</comment>
<feature type="compositionally biased region" description="Polar residues" evidence="1">
    <location>
        <begin position="96"/>
        <end position="114"/>
    </location>
</feature>
<keyword evidence="2" id="KW-1133">Transmembrane helix</keyword>
<dbReference type="EMBL" id="JACHBU010000002">
    <property type="protein sequence ID" value="MBB6508078.1"/>
    <property type="molecule type" value="Genomic_DNA"/>
</dbReference>
<proteinExistence type="predicted"/>
<evidence type="ECO:0000313" key="3">
    <source>
        <dbReference type="EMBL" id="MBB6508078.1"/>
    </source>
</evidence>
<keyword evidence="3" id="KW-0966">Cell projection</keyword>
<dbReference type="RefSeq" id="WP_156461794.1">
    <property type="nucleotide sequence ID" value="NZ_JACHBU010000002.1"/>
</dbReference>
<feature type="compositionally biased region" description="Polar residues" evidence="1">
    <location>
        <begin position="12"/>
        <end position="35"/>
    </location>
</feature>
<protein>
    <submittedName>
        <fullName evidence="3">Flagellar basal body-associated protein FliL</fullName>
    </submittedName>
</protein>
<evidence type="ECO:0000256" key="2">
    <source>
        <dbReference type="SAM" id="Phobius"/>
    </source>
</evidence>
<keyword evidence="3" id="KW-0282">Flagellum</keyword>
<dbReference type="Proteomes" id="UP000585437">
    <property type="component" value="Unassembled WGS sequence"/>
</dbReference>
<keyword evidence="4" id="KW-1185">Reference proteome</keyword>
<feature type="region of interest" description="Disordered" evidence="1">
    <location>
        <begin position="66"/>
        <end position="114"/>
    </location>
</feature>
<gene>
    <name evidence="3" type="ORF">F4695_001410</name>
</gene>
<organism evidence="3 4">
    <name type="scientific">Rhizobium soli</name>
    <dbReference type="NCBI Taxonomy" id="424798"/>
    <lineage>
        <taxon>Bacteria</taxon>
        <taxon>Pseudomonadati</taxon>
        <taxon>Pseudomonadota</taxon>
        <taxon>Alphaproteobacteria</taxon>
        <taxon>Hyphomicrobiales</taxon>
        <taxon>Rhizobiaceae</taxon>
        <taxon>Rhizobium/Agrobacterium group</taxon>
        <taxon>Rhizobium</taxon>
    </lineage>
</organism>
<accession>A0A7X0JIC7</accession>
<feature type="transmembrane region" description="Helical" evidence="2">
    <location>
        <begin position="43"/>
        <end position="61"/>
    </location>
</feature>
<sequence>MNTRFDADKPTPNVSRGTSSNPNGAPVQETATEARQGSYGKPMLIVLVCGLVLAIVAWSGAEWWGESTDAPTEQTATPPAGSTTPGNSTGAAPSNAPVTQPQAPTTNDRPSGNP</sequence>
<feature type="region of interest" description="Disordered" evidence="1">
    <location>
        <begin position="1"/>
        <end position="39"/>
    </location>
</feature>
<evidence type="ECO:0000256" key="1">
    <source>
        <dbReference type="SAM" id="MobiDB-lite"/>
    </source>
</evidence>
<evidence type="ECO:0000313" key="4">
    <source>
        <dbReference type="Proteomes" id="UP000585437"/>
    </source>
</evidence>
<reference evidence="3 4" key="1">
    <citation type="submission" date="2020-08" db="EMBL/GenBank/DDBJ databases">
        <title>The Agave Microbiome: Exploring the role of microbial communities in plant adaptations to desert environments.</title>
        <authorList>
            <person name="Partida-Martinez L.P."/>
        </authorList>
    </citation>
    <scope>NUCLEOTIDE SEQUENCE [LARGE SCALE GENOMIC DNA]</scope>
    <source>
        <strain evidence="3 4">AS3.12</strain>
    </source>
</reference>